<dbReference type="Gene3D" id="2.40.180.10">
    <property type="entry name" value="Catalase core domain"/>
    <property type="match status" value="1"/>
</dbReference>
<dbReference type="InterPro" id="IPR020835">
    <property type="entry name" value="Catalase_sf"/>
</dbReference>
<dbReference type="SUPFAM" id="SSF56634">
    <property type="entry name" value="Heme-dependent catalase-like"/>
    <property type="match status" value="1"/>
</dbReference>
<dbReference type="PANTHER" id="PTHR36195:SF4">
    <property type="entry name" value="DOMAIN PROTEIN, PUTATIVE (AFU_ORTHOLOGUE AFUA_5G01990)-RELATED"/>
    <property type="match status" value="1"/>
</dbReference>
<dbReference type="RefSeq" id="WP_377402431.1">
    <property type="nucleotide sequence ID" value="NZ_JBHUEQ010000025.1"/>
</dbReference>
<gene>
    <name evidence="1" type="ORF">ACFSE1_13895</name>
</gene>
<proteinExistence type="predicted"/>
<sequence>MNGTIPARLQRFDPSLEQIDPDEPQVTEALTETMLSIAYKTYADSAHAIRCVHAKSHGLLEAEVEILDHLPSPLAQGIFAHPGTFDAVLRLSTTPGDLLHDSVSAPRGMSLKILDVEGDRLPGSEHSTSQDFVMVNGKVFNSPSGKAFLGNLKLLAATTDRAEGAKKIFSKLLRGVESVAETVGKELTPVKVMGGQPMTHMLGESVYTQVPVRFGHHVAKLGLVPASENLKALIDKPVSVNGDEDVHRHLIEEFFRHETAVWHLQVQLCTDVSEMPIEDPMALWDEEKSPYITVATVTARPQTSWSQERSEIVDDGMKFSPWNGITDHQPLGQIMRMRKLAYERSAAFRSERNRTPVTEPRSCPFHHAPASVVEETQARVFP</sequence>
<reference evidence="2" key="1">
    <citation type="journal article" date="2019" name="Int. J. Syst. Evol. Microbiol.">
        <title>The Global Catalogue of Microorganisms (GCM) 10K type strain sequencing project: providing services to taxonomists for standard genome sequencing and annotation.</title>
        <authorList>
            <consortium name="The Broad Institute Genomics Platform"/>
            <consortium name="The Broad Institute Genome Sequencing Center for Infectious Disease"/>
            <person name="Wu L."/>
            <person name="Ma J."/>
        </authorList>
    </citation>
    <scope>NUCLEOTIDE SEQUENCE [LARGE SCALE GENOMIC DNA]</scope>
    <source>
        <strain evidence="2">CG52</strain>
    </source>
</reference>
<dbReference type="CDD" id="cd08152">
    <property type="entry name" value="y4iL_like"/>
    <property type="match status" value="1"/>
</dbReference>
<evidence type="ECO:0000313" key="2">
    <source>
        <dbReference type="Proteomes" id="UP001597322"/>
    </source>
</evidence>
<dbReference type="Proteomes" id="UP001597322">
    <property type="component" value="Unassembled WGS sequence"/>
</dbReference>
<accession>A0ABW4M5E0</accession>
<keyword evidence="2" id="KW-1185">Reference proteome</keyword>
<dbReference type="PANTHER" id="PTHR36195">
    <property type="entry name" value="DOMAIN PROTEIN, PUTATIVE (AFU_ORTHOLOGUE AFUA_5G01990)-RELATED-RELATED"/>
    <property type="match status" value="1"/>
</dbReference>
<organism evidence="1 2">
    <name type="scientific">Rhizobium helianthi</name>
    <dbReference type="NCBI Taxonomy" id="1132695"/>
    <lineage>
        <taxon>Bacteria</taxon>
        <taxon>Pseudomonadati</taxon>
        <taxon>Pseudomonadota</taxon>
        <taxon>Alphaproteobacteria</taxon>
        <taxon>Hyphomicrobiales</taxon>
        <taxon>Rhizobiaceae</taxon>
        <taxon>Rhizobium/Agrobacterium group</taxon>
        <taxon>Rhizobium</taxon>
    </lineage>
</organism>
<evidence type="ECO:0000313" key="1">
    <source>
        <dbReference type="EMBL" id="MFD1746560.1"/>
    </source>
</evidence>
<comment type="caution">
    <text evidence="1">The sequence shown here is derived from an EMBL/GenBank/DDBJ whole genome shotgun (WGS) entry which is preliminary data.</text>
</comment>
<protein>
    <submittedName>
        <fullName evidence="1">Catalase family protein</fullName>
    </submittedName>
</protein>
<dbReference type="EMBL" id="JBHUEQ010000025">
    <property type="protein sequence ID" value="MFD1746560.1"/>
    <property type="molecule type" value="Genomic_DNA"/>
</dbReference>
<name>A0ABW4M5E0_9HYPH</name>